<protein>
    <submittedName>
        <fullName evidence="1">Uncharacterized protein</fullName>
    </submittedName>
</protein>
<dbReference type="AlphaFoldDB" id="A0A806FIK8"/>
<dbReference type="EMBL" id="CP002915">
    <property type="protein sequence ID" value="AEK30373.1"/>
    <property type="molecule type" value="Genomic_DNA"/>
</dbReference>
<proteinExistence type="predicted"/>
<sequence>MVMNRLLFMTMLHNMDRPNSFWDFFGECFQGAI</sequence>
<reference evidence="1 2" key="1">
    <citation type="journal article" date="2011" name="J. Bacteriol.">
        <title>Genome Sequence of the Probiotic Strain Bifidobacterium animalis subsp. lactis CNCM I-2494.</title>
        <authorList>
            <person name="Chervaux C."/>
            <person name="Grimaldi C."/>
            <person name="Bolotin A."/>
            <person name="Quinquis B."/>
            <person name="Legrain-Raspaud S."/>
            <person name="van Hylckama Vlieg J.E."/>
            <person name="Denariaz G."/>
            <person name="Smokvina T."/>
        </authorList>
    </citation>
    <scope>NUCLEOTIDE SEQUENCE [LARGE SCALE GENOMIC DNA]</scope>
    <source>
        <strain evidence="1 2">CNCM I-2494</strain>
    </source>
</reference>
<gene>
    <name evidence="1" type="ORF">BALAC2494_02031</name>
</gene>
<name>A0A806FIK8_BIFAN</name>
<evidence type="ECO:0000313" key="1">
    <source>
        <dbReference type="EMBL" id="AEK30373.1"/>
    </source>
</evidence>
<accession>A0A806FIK8</accession>
<dbReference type="KEGG" id="bnm:BALAC2494_02031"/>
<organism evidence="1 2">
    <name type="scientific">Bifidobacterium animalis subsp. lactis CNCM I-2494</name>
    <dbReference type="NCBI Taxonomy" id="1042403"/>
    <lineage>
        <taxon>Bacteria</taxon>
        <taxon>Bacillati</taxon>
        <taxon>Actinomycetota</taxon>
        <taxon>Actinomycetes</taxon>
        <taxon>Bifidobacteriales</taxon>
        <taxon>Bifidobacteriaceae</taxon>
        <taxon>Bifidobacterium</taxon>
    </lineage>
</organism>
<evidence type="ECO:0000313" key="2">
    <source>
        <dbReference type="Proteomes" id="UP000008394"/>
    </source>
</evidence>
<dbReference type="Proteomes" id="UP000008394">
    <property type="component" value="Chromosome"/>
</dbReference>